<evidence type="ECO:0000313" key="3">
    <source>
        <dbReference type="Proteomes" id="UP000663570"/>
    </source>
</evidence>
<dbReference type="Proteomes" id="UP000663570">
    <property type="component" value="Chromosome"/>
</dbReference>
<feature type="signal peptide" evidence="1">
    <location>
        <begin position="1"/>
        <end position="25"/>
    </location>
</feature>
<keyword evidence="1" id="KW-0732">Signal</keyword>
<protein>
    <recommendedName>
        <fullName evidence="4">Lipoprotein</fullName>
    </recommendedName>
</protein>
<organism evidence="2 3">
    <name type="scientific">Niveibacterium microcysteis</name>
    <dbReference type="NCBI Taxonomy" id="2811415"/>
    <lineage>
        <taxon>Bacteria</taxon>
        <taxon>Pseudomonadati</taxon>
        <taxon>Pseudomonadota</taxon>
        <taxon>Betaproteobacteria</taxon>
        <taxon>Rhodocyclales</taxon>
        <taxon>Rhodocyclaceae</taxon>
        <taxon>Niveibacterium</taxon>
    </lineage>
</organism>
<sequence>MPAIRSILSTLLVAALCLLQGCAFAVGAAAGGAAGYMLKEKGYTVQSPVTHEHR</sequence>
<dbReference type="RefSeq" id="WP_172201220.1">
    <property type="nucleotide sequence ID" value="NZ_CP071060.1"/>
</dbReference>
<reference evidence="2 3" key="1">
    <citation type="submission" date="2021-02" db="EMBL/GenBank/DDBJ databases">
        <title>Niveibacterium changnyeongensis HC41.</title>
        <authorList>
            <person name="Kang M."/>
        </authorList>
    </citation>
    <scope>NUCLEOTIDE SEQUENCE [LARGE SCALE GENOMIC DNA]</scope>
    <source>
        <strain evidence="2 3">HC41</strain>
    </source>
</reference>
<gene>
    <name evidence="2" type="ORF">JY500_02455</name>
</gene>
<feature type="chain" id="PRO_5045265739" description="Lipoprotein" evidence="1">
    <location>
        <begin position="26"/>
        <end position="54"/>
    </location>
</feature>
<accession>A0ABX7MD01</accession>
<proteinExistence type="predicted"/>
<evidence type="ECO:0000313" key="2">
    <source>
        <dbReference type="EMBL" id="QSI77537.1"/>
    </source>
</evidence>
<dbReference type="PROSITE" id="PS51257">
    <property type="entry name" value="PROKAR_LIPOPROTEIN"/>
    <property type="match status" value="1"/>
</dbReference>
<keyword evidence="3" id="KW-1185">Reference proteome</keyword>
<name>A0ABX7MD01_9RHOO</name>
<evidence type="ECO:0008006" key="4">
    <source>
        <dbReference type="Google" id="ProtNLM"/>
    </source>
</evidence>
<evidence type="ECO:0000256" key="1">
    <source>
        <dbReference type="SAM" id="SignalP"/>
    </source>
</evidence>
<dbReference type="EMBL" id="CP071060">
    <property type="protein sequence ID" value="QSI77537.1"/>
    <property type="molecule type" value="Genomic_DNA"/>
</dbReference>